<dbReference type="Proteomes" id="UP000505306">
    <property type="component" value="Chromosome"/>
</dbReference>
<dbReference type="AlphaFoldDB" id="A0A6G6GLU5"/>
<evidence type="ECO:0000313" key="1">
    <source>
        <dbReference type="EMBL" id="QIE59518.1"/>
    </source>
</evidence>
<reference evidence="1 2" key="1">
    <citation type="submission" date="2020-02" db="EMBL/GenBank/DDBJ databases">
        <title>Complete genome sequence of Flavobacteriaceae bacterium.</title>
        <authorList>
            <person name="Kim S.-J."/>
            <person name="Kim Y.-S."/>
            <person name="Kim K.-H."/>
        </authorList>
    </citation>
    <scope>NUCLEOTIDE SEQUENCE [LARGE SCALE GENOMIC DNA]</scope>
    <source>
        <strain evidence="1 2">RR4-40</strain>
    </source>
</reference>
<accession>A0A6G6GLU5</accession>
<name>A0A6G6GLU5_9FLAO</name>
<keyword evidence="2" id="KW-1185">Reference proteome</keyword>
<organism evidence="1 2">
    <name type="scientific">Rasiella rasia</name>
    <dbReference type="NCBI Taxonomy" id="2744027"/>
    <lineage>
        <taxon>Bacteria</taxon>
        <taxon>Pseudomonadati</taxon>
        <taxon>Bacteroidota</taxon>
        <taxon>Flavobacteriia</taxon>
        <taxon>Flavobacteriales</taxon>
        <taxon>Flavobacteriaceae</taxon>
        <taxon>Rasiella</taxon>
    </lineage>
</organism>
<sequence>MNFNYSYRSFLITCLLFAIFFLALYSWKLGKGQEPFNPKYDIEYTETDPLLEEEQDELALSELEKTIIETNRAYNEAEAFLEEGTDAEEESLESKLAQMDAAITEGLTNNSNATIKAAKEKVNETFETSLSKEEGNKKATKGSNRKTTIRYRLKDRNALDLPNPVYICEGGGNIVISIEVNELGKVTKATYNKGLSTTTNGCLIESALNYANDSRFTTLAGKPSQLGTITYSFPGQD</sequence>
<dbReference type="KEGG" id="mgel:G5B37_08065"/>
<dbReference type="EMBL" id="CP049057">
    <property type="protein sequence ID" value="QIE59518.1"/>
    <property type="molecule type" value="Genomic_DNA"/>
</dbReference>
<gene>
    <name evidence="1" type="ORF">G5B37_08065</name>
</gene>
<evidence type="ECO:0000313" key="2">
    <source>
        <dbReference type="Proteomes" id="UP000505306"/>
    </source>
</evidence>
<proteinExistence type="predicted"/>
<protein>
    <submittedName>
        <fullName evidence="1">Uncharacterized protein</fullName>
    </submittedName>
</protein>
<dbReference type="RefSeq" id="WP_164679533.1">
    <property type="nucleotide sequence ID" value="NZ_CP049057.1"/>
</dbReference>